<dbReference type="InterPro" id="IPR009003">
    <property type="entry name" value="Peptidase_S1_PA"/>
</dbReference>
<sequence length="565" mass="66381">MIKCALCNCDSSVGVQCSICGNQLDFNCAGITESGWKRLGADRRAAWKCSSCRPTSPAPTSGKDLISLESILREIQEIKLKLTELPTLIETIKVIKDEILELKASCDFSNAQVEEVAGKLCTVETKILDVEQKQTILESAVGELQTQVFNSEQRSRLNNIEIKGVPQKKDENLFQIIEKISMTVGYNFPKTQINYISRIPTYNSKEKSIIVSFINRYVKEEFIASARRKKIIKTEDLGFQNSSGTTTLEYKRTDTIPRQSFFRWQMTQSERLVFFFSHWDWNEIRMRRRLNVVAGISIDKLNLGVASILNRRTLISSANYLDPWFNRQRDLRIWALGRAGEHNTPYRYRVWRLTRLFPKSLNPEHWHGPRGVHSPRHDICIIHSLDMIYIYSYPPTRYHYAYRTFLNWKHKPLTTDLWFSGSGYEYLQHVYENYKIFYGLVTRDTVEDCSKYIPKWWGKFICFRNLHRYAGVPNGGGLYDRDYITGIGCFEIRYNQDKIMVFTDLRYYMDFVHLQSYIWFGQYYEYAYPQWGIKLGYFFYDSNSNDPGIPWHYVQKDTYPLGKKK</sequence>
<dbReference type="InterPro" id="IPR004244">
    <property type="entry name" value="Transposase_22"/>
</dbReference>
<dbReference type="SUPFAM" id="SSF50494">
    <property type="entry name" value="Trypsin-like serine proteases"/>
    <property type="match status" value="1"/>
</dbReference>
<dbReference type="PANTHER" id="PTHR11505">
    <property type="entry name" value="L1 TRANSPOSABLE ELEMENT-RELATED"/>
    <property type="match status" value="1"/>
</dbReference>
<accession>A0A835G399</accession>
<dbReference type="AlphaFoldDB" id="A0A835G399"/>
<protein>
    <submittedName>
        <fullName evidence="1">Uncharacterized protein</fullName>
    </submittedName>
</protein>
<proteinExistence type="predicted"/>
<keyword evidence="2" id="KW-1185">Reference proteome</keyword>
<organism evidence="1 2">
    <name type="scientific">Spodoptera exigua</name>
    <name type="common">Beet armyworm</name>
    <name type="synonym">Noctua fulgens</name>
    <dbReference type="NCBI Taxonomy" id="7107"/>
    <lineage>
        <taxon>Eukaryota</taxon>
        <taxon>Metazoa</taxon>
        <taxon>Ecdysozoa</taxon>
        <taxon>Arthropoda</taxon>
        <taxon>Hexapoda</taxon>
        <taxon>Insecta</taxon>
        <taxon>Pterygota</taxon>
        <taxon>Neoptera</taxon>
        <taxon>Endopterygota</taxon>
        <taxon>Lepidoptera</taxon>
        <taxon>Glossata</taxon>
        <taxon>Ditrysia</taxon>
        <taxon>Noctuoidea</taxon>
        <taxon>Noctuidae</taxon>
        <taxon>Amphipyrinae</taxon>
        <taxon>Spodoptera</taxon>
    </lineage>
</organism>
<dbReference type="Proteomes" id="UP000648187">
    <property type="component" value="Unassembled WGS sequence"/>
</dbReference>
<evidence type="ECO:0000313" key="1">
    <source>
        <dbReference type="EMBL" id="KAF9407437.1"/>
    </source>
</evidence>
<dbReference type="EMBL" id="JACKWZ010000472">
    <property type="protein sequence ID" value="KAF9407437.1"/>
    <property type="molecule type" value="Genomic_DNA"/>
</dbReference>
<reference evidence="1" key="1">
    <citation type="submission" date="2020-08" db="EMBL/GenBank/DDBJ databases">
        <title>Spodoptera exigua strain:BAW_Kor-Di-RS1 Genome sequencing and assembly.</title>
        <authorList>
            <person name="Kim J."/>
            <person name="Nam H.Y."/>
            <person name="Kwon M."/>
            <person name="Choi J.H."/>
            <person name="Cho S.R."/>
            <person name="Kim G.-H."/>
        </authorList>
    </citation>
    <scope>NUCLEOTIDE SEQUENCE</scope>
    <source>
        <strain evidence="1">BAW_Kor-Di-RS1</strain>
        <tissue evidence="1">Whole-body</tissue>
    </source>
</reference>
<gene>
    <name evidence="1" type="ORF">HW555_012538</name>
</gene>
<comment type="caution">
    <text evidence="1">The sequence shown here is derived from an EMBL/GenBank/DDBJ whole genome shotgun (WGS) entry which is preliminary data.</text>
</comment>
<name>A0A835G399_SPOEX</name>
<evidence type="ECO:0000313" key="2">
    <source>
        <dbReference type="Proteomes" id="UP000648187"/>
    </source>
</evidence>